<keyword evidence="1" id="KW-0677">Repeat</keyword>
<dbReference type="Proteomes" id="UP001627154">
    <property type="component" value="Unassembled WGS sequence"/>
</dbReference>
<dbReference type="EMBL" id="JBJJXI010000067">
    <property type="protein sequence ID" value="KAL3397107.1"/>
    <property type="molecule type" value="Genomic_DNA"/>
</dbReference>
<dbReference type="AlphaFoldDB" id="A0ABD2WX72"/>
<evidence type="ECO:0000256" key="1">
    <source>
        <dbReference type="ARBA" id="ARBA00022737"/>
    </source>
</evidence>
<dbReference type="SUPFAM" id="SSF48403">
    <property type="entry name" value="Ankyrin repeat"/>
    <property type="match status" value="1"/>
</dbReference>
<keyword evidence="5" id="KW-1185">Reference proteome</keyword>
<gene>
    <name evidence="4" type="ORF">TKK_009135</name>
</gene>
<comment type="caution">
    <text evidence="4">The sequence shown here is derived from an EMBL/GenBank/DDBJ whole genome shotgun (WGS) entry which is preliminary data.</text>
</comment>
<organism evidence="4 5">
    <name type="scientific">Trichogramma kaykai</name>
    <dbReference type="NCBI Taxonomy" id="54128"/>
    <lineage>
        <taxon>Eukaryota</taxon>
        <taxon>Metazoa</taxon>
        <taxon>Ecdysozoa</taxon>
        <taxon>Arthropoda</taxon>
        <taxon>Hexapoda</taxon>
        <taxon>Insecta</taxon>
        <taxon>Pterygota</taxon>
        <taxon>Neoptera</taxon>
        <taxon>Endopterygota</taxon>
        <taxon>Hymenoptera</taxon>
        <taxon>Apocrita</taxon>
        <taxon>Proctotrupomorpha</taxon>
        <taxon>Chalcidoidea</taxon>
        <taxon>Trichogrammatidae</taxon>
        <taxon>Trichogramma</taxon>
    </lineage>
</organism>
<protein>
    <submittedName>
        <fullName evidence="4">Uncharacterized protein</fullName>
    </submittedName>
</protein>
<dbReference type="Gene3D" id="1.25.40.20">
    <property type="entry name" value="Ankyrin repeat-containing domain"/>
    <property type="match status" value="1"/>
</dbReference>
<name>A0ABD2WX72_9HYME</name>
<accession>A0ABD2WX72</accession>
<dbReference type="PROSITE" id="PS50297">
    <property type="entry name" value="ANK_REP_REGION"/>
    <property type="match status" value="1"/>
</dbReference>
<evidence type="ECO:0000313" key="4">
    <source>
        <dbReference type="EMBL" id="KAL3397107.1"/>
    </source>
</evidence>
<sequence length="167" mass="19566">MAYSDEFNYSKDIIPFRYIPPRNPERNRDIQNLFTINDCFDVNYTDEYGQSHLHVACKFGTEKIVKDFLDHGAYPNDVEIRMEYVRQYFCKKTVQRREMFSFLLKSGVNPNWADAEGRTPLHVVCKKPSESEDYWDNRQSELRLRIGGDDILALPQKIQASASQRSG</sequence>
<keyword evidence="2 3" id="KW-0040">ANK repeat</keyword>
<evidence type="ECO:0000256" key="2">
    <source>
        <dbReference type="ARBA" id="ARBA00023043"/>
    </source>
</evidence>
<feature type="repeat" description="ANK" evidence="3">
    <location>
        <begin position="48"/>
        <end position="80"/>
    </location>
</feature>
<dbReference type="PANTHER" id="PTHR24134">
    <property type="entry name" value="ANKYRIN REPEAT-CONTAINING PROTEIN DDB_G0279043"/>
    <property type="match status" value="1"/>
</dbReference>
<proteinExistence type="predicted"/>
<dbReference type="InterPro" id="IPR036770">
    <property type="entry name" value="Ankyrin_rpt-contain_sf"/>
</dbReference>
<dbReference type="PROSITE" id="PS50088">
    <property type="entry name" value="ANK_REPEAT"/>
    <property type="match status" value="1"/>
</dbReference>
<reference evidence="4 5" key="1">
    <citation type="journal article" date="2024" name="bioRxiv">
        <title>A reference genome for Trichogramma kaykai: A tiny desert-dwelling parasitoid wasp with competing sex-ratio distorters.</title>
        <authorList>
            <person name="Culotta J."/>
            <person name="Lindsey A.R."/>
        </authorList>
    </citation>
    <scope>NUCLEOTIDE SEQUENCE [LARGE SCALE GENOMIC DNA]</scope>
    <source>
        <strain evidence="4 5">KSX58</strain>
    </source>
</reference>
<evidence type="ECO:0000256" key="3">
    <source>
        <dbReference type="PROSITE-ProRule" id="PRU00023"/>
    </source>
</evidence>
<dbReference type="InterPro" id="IPR002110">
    <property type="entry name" value="Ankyrin_rpt"/>
</dbReference>
<evidence type="ECO:0000313" key="5">
    <source>
        <dbReference type="Proteomes" id="UP001627154"/>
    </source>
</evidence>
<dbReference type="SMART" id="SM00248">
    <property type="entry name" value="ANK"/>
    <property type="match status" value="1"/>
</dbReference>
<dbReference type="PANTHER" id="PTHR24134:SF9">
    <property type="entry name" value="ANKYRIN REPEAT AND SOCS BOX PROTEIN 8"/>
    <property type="match status" value="1"/>
</dbReference>